<sequence length="206" mass="23244">MEIKVCGIRNMSNLNELAQSDIDYIGFIFYERSKRYFLAGDIDESTMKALGKKKVGVFVNEKVQKIKRLAEQFDLDVLQLHGEESVKECEELKAAGYQVWKAFPVLDTLPDIQGYEQAVDAYLFDTKGKEHGGNGVQFDWSALSEYEKELPFVLSGGIGPNDVSKVKGFHHKALQVLDINSRFEVEPGLKDVSAIKTFISELKNQD</sequence>
<name>A0ABT3CPP5_9BACT</name>
<dbReference type="InterPro" id="IPR011060">
    <property type="entry name" value="RibuloseP-bd_barrel"/>
</dbReference>
<dbReference type="RefSeq" id="WP_264136223.1">
    <property type="nucleotide sequence ID" value="NZ_JAOYOD010000001.1"/>
</dbReference>
<evidence type="ECO:0000256" key="4">
    <source>
        <dbReference type="ARBA" id="ARBA00022272"/>
    </source>
</evidence>
<comment type="catalytic activity">
    <reaction evidence="1 9">
        <text>N-(5-phospho-beta-D-ribosyl)anthranilate = 1-(2-carboxyphenylamino)-1-deoxy-D-ribulose 5-phosphate</text>
        <dbReference type="Rhea" id="RHEA:21540"/>
        <dbReference type="ChEBI" id="CHEBI:18277"/>
        <dbReference type="ChEBI" id="CHEBI:58613"/>
        <dbReference type="EC" id="5.3.1.24"/>
    </reaction>
</comment>
<dbReference type="Proteomes" id="UP001300692">
    <property type="component" value="Unassembled WGS sequence"/>
</dbReference>
<feature type="domain" description="N-(5'phosphoribosyl) anthranilate isomerase (PRAI)" evidence="10">
    <location>
        <begin position="4"/>
        <end position="200"/>
    </location>
</feature>
<evidence type="ECO:0000313" key="12">
    <source>
        <dbReference type="Proteomes" id="UP001300692"/>
    </source>
</evidence>
<evidence type="ECO:0000256" key="5">
    <source>
        <dbReference type="ARBA" id="ARBA00022605"/>
    </source>
</evidence>
<protein>
    <recommendedName>
        <fullName evidence="4 9">N-(5'-phosphoribosyl)anthranilate isomerase</fullName>
        <shortName evidence="9">PRAI</shortName>
        <ecNumber evidence="3 9">5.3.1.24</ecNumber>
    </recommendedName>
</protein>
<evidence type="ECO:0000256" key="2">
    <source>
        <dbReference type="ARBA" id="ARBA00004664"/>
    </source>
</evidence>
<accession>A0ABT3CPP5</accession>
<comment type="caution">
    <text evidence="11">The sequence shown here is derived from an EMBL/GenBank/DDBJ whole genome shotgun (WGS) entry which is preliminary data.</text>
</comment>
<gene>
    <name evidence="9" type="primary">trpF</name>
    <name evidence="11" type="ORF">N7U62_02110</name>
</gene>
<keyword evidence="12" id="KW-1185">Reference proteome</keyword>
<evidence type="ECO:0000259" key="10">
    <source>
        <dbReference type="Pfam" id="PF00697"/>
    </source>
</evidence>
<dbReference type="InterPro" id="IPR044643">
    <property type="entry name" value="TrpF_fam"/>
</dbReference>
<proteinExistence type="inferred from homology"/>
<dbReference type="PANTHER" id="PTHR42894:SF1">
    <property type="entry name" value="N-(5'-PHOSPHORIBOSYL)ANTHRANILATE ISOMERASE"/>
    <property type="match status" value="1"/>
</dbReference>
<dbReference type="EC" id="5.3.1.24" evidence="3 9"/>
<dbReference type="InterPro" id="IPR013785">
    <property type="entry name" value="Aldolase_TIM"/>
</dbReference>
<evidence type="ECO:0000256" key="3">
    <source>
        <dbReference type="ARBA" id="ARBA00012572"/>
    </source>
</evidence>
<dbReference type="HAMAP" id="MF_00135">
    <property type="entry name" value="PRAI"/>
    <property type="match status" value="1"/>
</dbReference>
<dbReference type="CDD" id="cd00405">
    <property type="entry name" value="PRAI"/>
    <property type="match status" value="1"/>
</dbReference>
<dbReference type="PANTHER" id="PTHR42894">
    <property type="entry name" value="N-(5'-PHOSPHORIBOSYL)ANTHRANILATE ISOMERASE"/>
    <property type="match status" value="1"/>
</dbReference>
<organism evidence="11 12">
    <name type="scientific">Reichenbachiella ulvae</name>
    <dbReference type="NCBI Taxonomy" id="2980104"/>
    <lineage>
        <taxon>Bacteria</taxon>
        <taxon>Pseudomonadati</taxon>
        <taxon>Bacteroidota</taxon>
        <taxon>Cytophagia</taxon>
        <taxon>Cytophagales</taxon>
        <taxon>Reichenbachiellaceae</taxon>
        <taxon>Reichenbachiella</taxon>
    </lineage>
</organism>
<comment type="pathway">
    <text evidence="2 9">Amino-acid biosynthesis; L-tryptophan biosynthesis; L-tryptophan from chorismate: step 3/5.</text>
</comment>
<dbReference type="Pfam" id="PF00697">
    <property type="entry name" value="PRAI"/>
    <property type="match status" value="1"/>
</dbReference>
<dbReference type="Gene3D" id="3.20.20.70">
    <property type="entry name" value="Aldolase class I"/>
    <property type="match status" value="1"/>
</dbReference>
<evidence type="ECO:0000256" key="9">
    <source>
        <dbReference type="HAMAP-Rule" id="MF_00135"/>
    </source>
</evidence>
<keyword evidence="8 9" id="KW-0413">Isomerase</keyword>
<dbReference type="EMBL" id="JAOYOD010000001">
    <property type="protein sequence ID" value="MCV9385434.1"/>
    <property type="molecule type" value="Genomic_DNA"/>
</dbReference>
<reference evidence="11 12" key="1">
    <citation type="submission" date="2022-10" db="EMBL/GenBank/DDBJ databases">
        <title>Comparative genomics and taxonomic characterization of three novel marine species of genus Reichenbachiella exhibiting antioxidant and polysaccharide degradation activities.</title>
        <authorList>
            <person name="Muhammad N."/>
            <person name="Lee Y.-J."/>
            <person name="Ko J."/>
            <person name="Kim S.-G."/>
        </authorList>
    </citation>
    <scope>NUCLEOTIDE SEQUENCE [LARGE SCALE GENOMIC DNA]</scope>
    <source>
        <strain evidence="11 12">ABR2-5</strain>
    </source>
</reference>
<keyword evidence="5 9" id="KW-0028">Amino-acid biosynthesis</keyword>
<evidence type="ECO:0000256" key="7">
    <source>
        <dbReference type="ARBA" id="ARBA00023141"/>
    </source>
</evidence>
<evidence type="ECO:0000256" key="8">
    <source>
        <dbReference type="ARBA" id="ARBA00023235"/>
    </source>
</evidence>
<keyword evidence="6 9" id="KW-0822">Tryptophan biosynthesis</keyword>
<dbReference type="GO" id="GO:0016853">
    <property type="term" value="F:isomerase activity"/>
    <property type="evidence" value="ECO:0007669"/>
    <property type="project" value="UniProtKB-KW"/>
</dbReference>
<comment type="similarity">
    <text evidence="9">Belongs to the TrpF family.</text>
</comment>
<evidence type="ECO:0000313" key="11">
    <source>
        <dbReference type="EMBL" id="MCV9385434.1"/>
    </source>
</evidence>
<dbReference type="SUPFAM" id="SSF51366">
    <property type="entry name" value="Ribulose-phoshate binding barrel"/>
    <property type="match status" value="1"/>
</dbReference>
<evidence type="ECO:0000256" key="6">
    <source>
        <dbReference type="ARBA" id="ARBA00022822"/>
    </source>
</evidence>
<dbReference type="InterPro" id="IPR001240">
    <property type="entry name" value="PRAI_dom"/>
</dbReference>
<evidence type="ECO:0000256" key="1">
    <source>
        <dbReference type="ARBA" id="ARBA00001164"/>
    </source>
</evidence>
<keyword evidence="7 9" id="KW-0057">Aromatic amino acid biosynthesis</keyword>